<organism evidence="4 5">
    <name type="scientific">Dipteronia dyeriana</name>
    <dbReference type="NCBI Taxonomy" id="168575"/>
    <lineage>
        <taxon>Eukaryota</taxon>
        <taxon>Viridiplantae</taxon>
        <taxon>Streptophyta</taxon>
        <taxon>Embryophyta</taxon>
        <taxon>Tracheophyta</taxon>
        <taxon>Spermatophyta</taxon>
        <taxon>Magnoliopsida</taxon>
        <taxon>eudicotyledons</taxon>
        <taxon>Gunneridae</taxon>
        <taxon>Pentapetalae</taxon>
        <taxon>rosids</taxon>
        <taxon>malvids</taxon>
        <taxon>Sapindales</taxon>
        <taxon>Sapindaceae</taxon>
        <taxon>Hippocastanoideae</taxon>
        <taxon>Acereae</taxon>
        <taxon>Dipteronia</taxon>
    </lineage>
</organism>
<evidence type="ECO:0000256" key="2">
    <source>
        <dbReference type="SAM" id="MobiDB-lite"/>
    </source>
</evidence>
<evidence type="ECO:0000256" key="1">
    <source>
        <dbReference type="ARBA" id="ARBA00022729"/>
    </source>
</evidence>
<evidence type="ECO:0000313" key="4">
    <source>
        <dbReference type="EMBL" id="KAK2649545.1"/>
    </source>
</evidence>
<dbReference type="Pfam" id="PF01190">
    <property type="entry name" value="Pollen_Ole_e_1"/>
    <property type="match status" value="1"/>
</dbReference>
<feature type="compositionally biased region" description="Polar residues" evidence="2">
    <location>
        <begin position="193"/>
        <end position="204"/>
    </location>
</feature>
<evidence type="ECO:0000313" key="5">
    <source>
        <dbReference type="Proteomes" id="UP001280121"/>
    </source>
</evidence>
<evidence type="ECO:0000256" key="3">
    <source>
        <dbReference type="SAM" id="SignalP"/>
    </source>
</evidence>
<reference evidence="4" key="1">
    <citation type="journal article" date="2023" name="Plant J.">
        <title>Genome sequences and population genomics provide insights into the demographic history, inbreeding, and mutation load of two 'living fossil' tree species of Dipteronia.</title>
        <authorList>
            <person name="Feng Y."/>
            <person name="Comes H.P."/>
            <person name="Chen J."/>
            <person name="Zhu S."/>
            <person name="Lu R."/>
            <person name="Zhang X."/>
            <person name="Li P."/>
            <person name="Qiu J."/>
            <person name="Olsen K.M."/>
            <person name="Qiu Y."/>
        </authorList>
    </citation>
    <scope>NUCLEOTIDE SEQUENCE</scope>
    <source>
        <strain evidence="4">KIB01</strain>
    </source>
</reference>
<gene>
    <name evidence="4" type="ORF">Ddye_017034</name>
</gene>
<dbReference type="PANTHER" id="PTHR33470">
    <property type="entry name" value="OS01G0164075 PROTEIN"/>
    <property type="match status" value="1"/>
</dbReference>
<dbReference type="PANTHER" id="PTHR33470:SF40">
    <property type="entry name" value="PROTEIN SEED AND ROOT HAIR PROTECTIVE PROTEIN"/>
    <property type="match status" value="1"/>
</dbReference>
<dbReference type="GO" id="GO:0071944">
    <property type="term" value="C:cell periphery"/>
    <property type="evidence" value="ECO:0007669"/>
    <property type="project" value="TreeGrafter"/>
</dbReference>
<keyword evidence="1 3" id="KW-0732">Signal</keyword>
<accession>A0AAD9X141</accession>
<dbReference type="AlphaFoldDB" id="A0AAD9X141"/>
<comment type="caution">
    <text evidence="4">The sequence shown here is derived from an EMBL/GenBank/DDBJ whole genome shotgun (WGS) entry which is preliminary data.</text>
</comment>
<evidence type="ECO:0008006" key="6">
    <source>
        <dbReference type="Google" id="ProtNLM"/>
    </source>
</evidence>
<feature type="region of interest" description="Disordered" evidence="2">
    <location>
        <begin position="193"/>
        <end position="212"/>
    </location>
</feature>
<protein>
    <recommendedName>
        <fullName evidence="6">Pollen Ole e 1 allergen and extensin family protein</fullName>
    </recommendedName>
</protein>
<keyword evidence="5" id="KW-1185">Reference proteome</keyword>
<dbReference type="Proteomes" id="UP001280121">
    <property type="component" value="Unassembled WGS sequence"/>
</dbReference>
<feature type="chain" id="PRO_5041985589" description="Pollen Ole e 1 allergen and extensin family protein" evidence="3">
    <location>
        <begin position="28"/>
        <end position="265"/>
    </location>
</feature>
<proteinExistence type="predicted"/>
<feature type="signal peptide" evidence="3">
    <location>
        <begin position="1"/>
        <end position="27"/>
    </location>
</feature>
<dbReference type="EMBL" id="JANJYI010000005">
    <property type="protein sequence ID" value="KAK2649545.1"/>
    <property type="molecule type" value="Genomic_DNA"/>
</dbReference>
<name>A0AAD9X141_9ROSI</name>
<sequence>MALTSSMIISPISVLVLLLTVVVFASATTGESTYGYDPNHIPADKSAETKEQEKLLSTTLGIQGIIYCRSGSKLTPLEGAVARITCLANDEHGYERAPFSILSDASDDKGYFFATLSPDEVQQNWRLKECRAFLEVSPSETCNVPTGMNHESVVLFLRYIAPSLRRISNCSLLAHFVSPPTPIQPLMEEKISQQNDYSSNGGQSNKEERKKITYKNRGHRIRAHDSEAYQREPYFAPAFTGSELEIVWQIGTELDGKMPSIKPTG</sequence>